<sequence length="116" mass="13382">MLQKVLLFRCFNCCLIVLFFFVFPTFSAQELKVGFVQGRGDDALVEEQAFKNAKIEFEVLEKDDYKIDTLLKYDVIAVGVVAYDKNEPLKENFEIVNEYVKEGGYLVTVDFQQDST</sequence>
<reference evidence="1" key="1">
    <citation type="submission" date="2018-05" db="EMBL/GenBank/DDBJ databases">
        <authorList>
            <person name="Lanie J.A."/>
            <person name="Ng W.-L."/>
            <person name="Kazmierczak K.M."/>
            <person name="Andrzejewski T.M."/>
            <person name="Davidsen T.M."/>
            <person name="Wayne K.J."/>
            <person name="Tettelin H."/>
            <person name="Glass J.I."/>
            <person name="Rusch D."/>
            <person name="Podicherti R."/>
            <person name="Tsui H.-C.T."/>
            <person name="Winkler M.E."/>
        </authorList>
    </citation>
    <scope>NUCLEOTIDE SEQUENCE</scope>
</reference>
<organism evidence="1">
    <name type="scientific">marine metagenome</name>
    <dbReference type="NCBI Taxonomy" id="408172"/>
    <lineage>
        <taxon>unclassified sequences</taxon>
        <taxon>metagenomes</taxon>
        <taxon>ecological metagenomes</taxon>
    </lineage>
</organism>
<gene>
    <name evidence="1" type="ORF">METZ01_LOCUS189022</name>
</gene>
<name>A0A382DCM0_9ZZZZ</name>
<feature type="non-terminal residue" evidence="1">
    <location>
        <position position="116"/>
    </location>
</feature>
<protein>
    <submittedName>
        <fullName evidence="1">Uncharacterized protein</fullName>
    </submittedName>
</protein>
<dbReference type="EMBL" id="UINC01038732">
    <property type="protein sequence ID" value="SVB36168.1"/>
    <property type="molecule type" value="Genomic_DNA"/>
</dbReference>
<evidence type="ECO:0000313" key="1">
    <source>
        <dbReference type="EMBL" id="SVB36168.1"/>
    </source>
</evidence>
<dbReference type="AlphaFoldDB" id="A0A382DCM0"/>
<accession>A0A382DCM0</accession>
<proteinExistence type="predicted"/>